<evidence type="ECO:0000313" key="3">
    <source>
        <dbReference type="Proteomes" id="UP000431264"/>
    </source>
</evidence>
<dbReference type="AlphaFoldDB" id="A0A6I4ILB9"/>
<dbReference type="EMBL" id="WQLW01000005">
    <property type="protein sequence ID" value="MVO09151.1"/>
    <property type="molecule type" value="Genomic_DNA"/>
</dbReference>
<proteinExistence type="predicted"/>
<comment type="caution">
    <text evidence="2">The sequence shown here is derived from an EMBL/GenBank/DDBJ whole genome shotgun (WGS) entry which is preliminary data.</text>
</comment>
<dbReference type="RefSeq" id="WP_140997539.1">
    <property type="nucleotide sequence ID" value="NZ_VDCZ01000005.1"/>
</dbReference>
<name>A0A6I4ILB9_9FLAO</name>
<gene>
    <name evidence="2" type="ORF">GOQ30_08250</name>
</gene>
<dbReference type="Pfam" id="PF13568">
    <property type="entry name" value="OMP_b-brl_2"/>
    <property type="match status" value="1"/>
</dbReference>
<sequence length="232" mass="26098">MKRTLLIAILFSIGFSYAQQFKFGTKVGGNLATIPITFSGTDLTLVTVPDNKMFIGFHAGGFIEMGISERITFQSELLFSFEGSKYESNASGSDFGFDYTENSESTIKTSYIHFPFLLKYYPTYTLYFSAGPKVGVLVMAKQDSNYTYTSNGNTENESIKGEDVKNQLNALNIAASFGAGYFFTDTIFAEIRYDLGLSNVYKDMQEEYNGMQYTFEPKSKINNLQFSLGYRF</sequence>
<keyword evidence="3" id="KW-1185">Reference proteome</keyword>
<reference evidence="3" key="1">
    <citation type="submission" date="2019-05" db="EMBL/GenBank/DDBJ databases">
        <title>Flavobacterium profundi sp. nov., isolated from a deep-sea seamount.</title>
        <authorList>
            <person name="Zhang D.-C."/>
        </authorList>
    </citation>
    <scope>NUCLEOTIDE SEQUENCE [LARGE SCALE GENOMIC DNA]</scope>
    <source>
        <strain evidence="3">TP390</strain>
    </source>
</reference>
<accession>A0A6I4ILB9</accession>
<evidence type="ECO:0000259" key="1">
    <source>
        <dbReference type="Pfam" id="PF13568"/>
    </source>
</evidence>
<dbReference type="OrthoDB" id="947434at2"/>
<evidence type="ECO:0000313" key="2">
    <source>
        <dbReference type="EMBL" id="MVO09151.1"/>
    </source>
</evidence>
<feature type="domain" description="Outer membrane protein beta-barrel" evidence="1">
    <location>
        <begin position="18"/>
        <end position="201"/>
    </location>
</feature>
<organism evidence="2 3">
    <name type="scientific">Flavobacterium profundi</name>
    <dbReference type="NCBI Taxonomy" id="1774945"/>
    <lineage>
        <taxon>Bacteria</taxon>
        <taxon>Pseudomonadati</taxon>
        <taxon>Bacteroidota</taxon>
        <taxon>Flavobacteriia</taxon>
        <taxon>Flavobacteriales</taxon>
        <taxon>Flavobacteriaceae</taxon>
        <taxon>Flavobacterium</taxon>
    </lineage>
</organism>
<dbReference type="Proteomes" id="UP000431264">
    <property type="component" value="Unassembled WGS sequence"/>
</dbReference>
<protein>
    <submittedName>
        <fullName evidence="2">Outer membrane beta-barrel protein</fullName>
    </submittedName>
</protein>
<dbReference type="InterPro" id="IPR025665">
    <property type="entry name" value="Beta-barrel_OMP_2"/>
</dbReference>